<proteinExistence type="predicted"/>
<accession>A0A1G9FS60</accession>
<dbReference type="EC" id="2.7.7.65" evidence="2"/>
<dbReference type="Proteomes" id="UP000198654">
    <property type="component" value="Unassembled WGS sequence"/>
</dbReference>
<reference evidence="6 7" key="1">
    <citation type="submission" date="2016-10" db="EMBL/GenBank/DDBJ databases">
        <authorList>
            <person name="de Groot N.N."/>
        </authorList>
    </citation>
    <scope>NUCLEOTIDE SEQUENCE [LARGE SCALE GENOMIC DNA]</scope>
    <source>
        <strain evidence="6 7">DSM 14789</strain>
    </source>
</reference>
<gene>
    <name evidence="6" type="ORF">SAMN05661010_00496</name>
</gene>
<dbReference type="Pfam" id="PF08668">
    <property type="entry name" value="HDOD"/>
    <property type="match status" value="1"/>
</dbReference>
<dbReference type="GO" id="GO:0005886">
    <property type="term" value="C:plasma membrane"/>
    <property type="evidence" value="ECO:0007669"/>
    <property type="project" value="TreeGrafter"/>
</dbReference>
<dbReference type="NCBIfam" id="TIGR00254">
    <property type="entry name" value="GGDEF"/>
    <property type="match status" value="1"/>
</dbReference>
<dbReference type="InterPro" id="IPR043128">
    <property type="entry name" value="Rev_trsase/Diguanyl_cyclase"/>
</dbReference>
<dbReference type="InterPro" id="IPR029787">
    <property type="entry name" value="Nucleotide_cyclase"/>
</dbReference>
<dbReference type="PROSITE" id="PS50887">
    <property type="entry name" value="GGDEF"/>
    <property type="match status" value="1"/>
</dbReference>
<dbReference type="GO" id="GO:0043709">
    <property type="term" value="P:cell adhesion involved in single-species biofilm formation"/>
    <property type="evidence" value="ECO:0007669"/>
    <property type="project" value="TreeGrafter"/>
</dbReference>
<dbReference type="SMART" id="SM00267">
    <property type="entry name" value="GGDEF"/>
    <property type="match status" value="1"/>
</dbReference>
<dbReference type="Pfam" id="PF00990">
    <property type="entry name" value="GGDEF"/>
    <property type="match status" value="1"/>
</dbReference>
<dbReference type="OrthoDB" id="9803824at2"/>
<evidence type="ECO:0000313" key="7">
    <source>
        <dbReference type="Proteomes" id="UP000198654"/>
    </source>
</evidence>
<evidence type="ECO:0000256" key="2">
    <source>
        <dbReference type="ARBA" id="ARBA00012528"/>
    </source>
</evidence>
<organism evidence="6 7">
    <name type="scientific">Modicisalibacter muralis</name>
    <dbReference type="NCBI Taxonomy" id="119000"/>
    <lineage>
        <taxon>Bacteria</taxon>
        <taxon>Pseudomonadati</taxon>
        <taxon>Pseudomonadota</taxon>
        <taxon>Gammaproteobacteria</taxon>
        <taxon>Oceanospirillales</taxon>
        <taxon>Halomonadaceae</taxon>
        <taxon>Modicisalibacter</taxon>
    </lineage>
</organism>
<evidence type="ECO:0000259" key="4">
    <source>
        <dbReference type="PROSITE" id="PS50887"/>
    </source>
</evidence>
<dbReference type="SUPFAM" id="SSF55073">
    <property type="entry name" value="Nucleotide cyclase"/>
    <property type="match status" value="1"/>
</dbReference>
<name>A0A1G9FS60_9GAMM</name>
<dbReference type="GO" id="GO:1902201">
    <property type="term" value="P:negative regulation of bacterial-type flagellum-dependent cell motility"/>
    <property type="evidence" value="ECO:0007669"/>
    <property type="project" value="TreeGrafter"/>
</dbReference>
<dbReference type="FunFam" id="3.30.70.270:FF:000001">
    <property type="entry name" value="Diguanylate cyclase domain protein"/>
    <property type="match status" value="1"/>
</dbReference>
<dbReference type="InterPro" id="IPR000160">
    <property type="entry name" value="GGDEF_dom"/>
</dbReference>
<dbReference type="GO" id="GO:0052621">
    <property type="term" value="F:diguanylate cyclase activity"/>
    <property type="evidence" value="ECO:0007669"/>
    <property type="project" value="UniProtKB-EC"/>
</dbReference>
<protein>
    <recommendedName>
        <fullName evidence="2">diguanylate cyclase</fullName>
        <ecNumber evidence="2">2.7.7.65</ecNumber>
    </recommendedName>
</protein>
<dbReference type="InterPro" id="IPR013976">
    <property type="entry name" value="HDOD"/>
</dbReference>
<keyword evidence="7" id="KW-1185">Reference proteome</keyword>
<dbReference type="PROSITE" id="PS51833">
    <property type="entry name" value="HDOD"/>
    <property type="match status" value="1"/>
</dbReference>
<dbReference type="CDD" id="cd01949">
    <property type="entry name" value="GGDEF"/>
    <property type="match status" value="1"/>
</dbReference>
<evidence type="ECO:0000256" key="3">
    <source>
        <dbReference type="ARBA" id="ARBA00034247"/>
    </source>
</evidence>
<feature type="domain" description="HDOD" evidence="5">
    <location>
        <begin position="21"/>
        <end position="217"/>
    </location>
</feature>
<dbReference type="PANTHER" id="PTHR45138:SF9">
    <property type="entry name" value="DIGUANYLATE CYCLASE DGCM-RELATED"/>
    <property type="match status" value="1"/>
</dbReference>
<comment type="catalytic activity">
    <reaction evidence="3">
        <text>2 GTP = 3',3'-c-di-GMP + 2 diphosphate</text>
        <dbReference type="Rhea" id="RHEA:24898"/>
        <dbReference type="ChEBI" id="CHEBI:33019"/>
        <dbReference type="ChEBI" id="CHEBI:37565"/>
        <dbReference type="ChEBI" id="CHEBI:58805"/>
        <dbReference type="EC" id="2.7.7.65"/>
    </reaction>
</comment>
<comment type="cofactor">
    <cofactor evidence="1">
        <name>Mg(2+)</name>
        <dbReference type="ChEBI" id="CHEBI:18420"/>
    </cofactor>
</comment>
<dbReference type="Gene3D" id="1.10.3210.10">
    <property type="entry name" value="Hypothetical protein af1432"/>
    <property type="match status" value="1"/>
</dbReference>
<feature type="domain" description="GGDEF" evidence="4">
    <location>
        <begin position="363"/>
        <end position="496"/>
    </location>
</feature>
<evidence type="ECO:0000313" key="6">
    <source>
        <dbReference type="EMBL" id="SDK91251.1"/>
    </source>
</evidence>
<dbReference type="PANTHER" id="PTHR45138">
    <property type="entry name" value="REGULATORY COMPONENTS OF SENSORY TRANSDUCTION SYSTEM"/>
    <property type="match status" value="1"/>
</dbReference>
<dbReference type="SUPFAM" id="SSF109604">
    <property type="entry name" value="HD-domain/PDEase-like"/>
    <property type="match status" value="1"/>
</dbReference>
<dbReference type="InterPro" id="IPR050469">
    <property type="entry name" value="Diguanylate_Cyclase"/>
</dbReference>
<sequence>MKGACLISDALRKSLDSCPALPSLPAAVLRLIELARSSETRLQPIIEALSKDPALTARLISLANTAFYTKGHPAEELREAVERLGLDTTVSLALGFSLASGYGNDAQRPGLDLHRYWQRSLTSAIASQELARQSALESSGGAIFTAALLQDIGMLALDAVEGPHYDAVIGNADRHDDISLRERTEFGAAHAEIGAWLAANWGLSPRACDWIRRSHDRPVRDALLDEGECVMLSGRLADIWLEADGHNTLAQLEPWLGDEQCRSDLLSRIQARLPMMAELFDVATPGYIDPHTLLFQAKQLLLERTLKLQQILGRKEKELDELRHDNAQLDQAVRYDPLTRLYNRQHLTRVLQERFFEAQRDEQSLVVIFIDLDYFKQINDEHGHHLGDQVLKAFAELLRTMSEKGMTIGRYGGEEFLVIMKGYTPQHAWDFANRLCEQLRVMPLAHYDDKAIHVTASVGIANLGDGDFETPDDLIHIADQRMYLSKRQGRNRITAS</sequence>
<dbReference type="Gene3D" id="3.30.70.270">
    <property type="match status" value="1"/>
</dbReference>
<dbReference type="EMBL" id="FNGI01000001">
    <property type="protein sequence ID" value="SDK91251.1"/>
    <property type="molecule type" value="Genomic_DNA"/>
</dbReference>
<evidence type="ECO:0000256" key="1">
    <source>
        <dbReference type="ARBA" id="ARBA00001946"/>
    </source>
</evidence>
<evidence type="ECO:0000259" key="5">
    <source>
        <dbReference type="PROSITE" id="PS51833"/>
    </source>
</evidence>
<dbReference type="AlphaFoldDB" id="A0A1G9FS60"/>
<dbReference type="STRING" id="119000.SAMN05661010_00496"/>